<reference evidence="1 2" key="1">
    <citation type="journal article" date="2006" name="J. Bacteriol.">
        <title>Complete genome sequence of Yersinia pestis strains Antiqua and Nepal516: evidence of gene reduction in an emerging pathogen.</title>
        <authorList>
            <person name="Chain P.S."/>
            <person name="Hu P."/>
            <person name="Malfatti S.A."/>
            <person name="Radnedge L."/>
            <person name="Larimer F."/>
            <person name="Vergez L.M."/>
            <person name="Worsham P."/>
            <person name="Chu M.C."/>
            <person name="Andersen G.L."/>
        </authorList>
    </citation>
    <scope>NUCLEOTIDE SEQUENCE [LARGE SCALE GENOMIC DNA]</scope>
    <source>
        <strain evidence="1 2">Antiqua</strain>
    </source>
</reference>
<organism evidence="1 2">
    <name type="scientific">Yersinia pestis bv. Antiqua (strain Antiqua)</name>
    <dbReference type="NCBI Taxonomy" id="360102"/>
    <lineage>
        <taxon>Bacteria</taxon>
        <taxon>Pseudomonadati</taxon>
        <taxon>Pseudomonadota</taxon>
        <taxon>Gammaproteobacteria</taxon>
        <taxon>Enterobacterales</taxon>
        <taxon>Yersiniaceae</taxon>
        <taxon>Yersinia</taxon>
    </lineage>
</organism>
<evidence type="ECO:0008006" key="3">
    <source>
        <dbReference type="Google" id="ProtNLM"/>
    </source>
</evidence>
<dbReference type="GeneID" id="57976544"/>
<gene>
    <name evidence="1" type="ordered locus">YPA_1481</name>
</gene>
<dbReference type="InterPro" id="IPR010265">
    <property type="entry name" value="Phage_lambda_TipM"/>
</dbReference>
<evidence type="ECO:0000313" key="2">
    <source>
        <dbReference type="Proteomes" id="UP000001971"/>
    </source>
</evidence>
<dbReference type="KEGG" id="ypa:YPA_1481"/>
<sequence length="113" mass="12602">MAIETFLWRTQGVPEGSFNQRVRTAQFGDGYKQVTGDGINPETQSWPLTFQGLEKEMMPILAFVRRHTTKSCQWTAPYGVVGLWRVSVDSIKAVPVGGNVMSVSFTFEQAFAP</sequence>
<dbReference type="AlphaFoldDB" id="A0A0E1NN50"/>
<evidence type="ECO:0000313" key="1">
    <source>
        <dbReference type="EMBL" id="ABG13448.1"/>
    </source>
</evidence>
<dbReference type="PATRIC" id="fig|360102.15.peg.53"/>
<protein>
    <recommendedName>
        <fullName evidence="3">Phage tail protein</fullName>
    </recommendedName>
</protein>
<dbReference type="Pfam" id="PF05939">
    <property type="entry name" value="Phage_min_tail"/>
    <property type="match status" value="1"/>
</dbReference>
<dbReference type="HOGENOM" id="CLU_142717_0_0_6"/>
<dbReference type="EMBL" id="CP000308">
    <property type="protein sequence ID" value="ABG13448.1"/>
    <property type="molecule type" value="Genomic_DNA"/>
</dbReference>
<name>A0A0E1NN50_YERPA</name>
<dbReference type="Proteomes" id="UP000001971">
    <property type="component" value="Chromosome"/>
</dbReference>
<accession>A0A0E1NN50</accession>
<proteinExistence type="predicted"/>
<dbReference type="RefSeq" id="WP_002211710.1">
    <property type="nucleotide sequence ID" value="NC_008150.1"/>
</dbReference>